<dbReference type="InParanoid" id="G0PDT8"/>
<dbReference type="GO" id="GO:0090110">
    <property type="term" value="P:COPII-coated vesicle cargo loading"/>
    <property type="evidence" value="ECO:0007669"/>
    <property type="project" value="TreeGrafter"/>
</dbReference>
<feature type="compositionally biased region" description="Polar residues" evidence="1">
    <location>
        <begin position="22"/>
        <end position="33"/>
    </location>
</feature>
<proteinExistence type="predicted"/>
<evidence type="ECO:0000313" key="4">
    <source>
        <dbReference type="Proteomes" id="UP000008068"/>
    </source>
</evidence>
<dbReference type="GO" id="GO:0030127">
    <property type="term" value="C:COPII vesicle coat"/>
    <property type="evidence" value="ECO:0007669"/>
    <property type="project" value="InterPro"/>
</dbReference>
<dbReference type="InterPro" id="IPR050550">
    <property type="entry name" value="SEC23_SEC24_subfamily"/>
</dbReference>
<name>G0PDT8_CAEBE</name>
<dbReference type="eggNOG" id="KOG1984">
    <property type="taxonomic scope" value="Eukaryota"/>
</dbReference>
<evidence type="ECO:0000256" key="1">
    <source>
        <dbReference type="SAM" id="MobiDB-lite"/>
    </source>
</evidence>
<accession>G0PDT8</accession>
<feature type="domain" description="Zinc finger Sec23/Sec24-type" evidence="2">
    <location>
        <begin position="132"/>
        <end position="170"/>
    </location>
</feature>
<dbReference type="PANTHER" id="PTHR13803:SF4">
    <property type="entry name" value="SECRETORY 24CD, ISOFORM C"/>
    <property type="match status" value="1"/>
</dbReference>
<keyword evidence="4" id="KW-1185">Reference proteome</keyword>
<dbReference type="STRING" id="135651.G0PDT8"/>
<dbReference type="Proteomes" id="UP000008068">
    <property type="component" value="Unassembled WGS sequence"/>
</dbReference>
<gene>
    <name evidence="3" type="primary">Cbn-sec-24.1</name>
    <name evidence="3" type="ORF">CAEBREN_22352</name>
</gene>
<sequence>MRPPSPKIRRHSNSPPPAKKIYSNTSPRKSSNAVENFVNPIQVLEEDAQKGGAFKTGYPFAQLPRFVSTPTVVEDEGNCSPRFMRSTLYHVPRTSEVHRWTRLPFAVAITPLAALNEHETEPLLTDFGPGGPVRCKRCDAYSCPFMEFEDEGWSLLCPFCHNYTEVRDDYHGHLDSNKKRIDRNKRPELFLGAYEMFALGEKV</sequence>
<dbReference type="HOGENOM" id="CLU_1349961_0_0_1"/>
<evidence type="ECO:0000259" key="2">
    <source>
        <dbReference type="Pfam" id="PF04810"/>
    </source>
</evidence>
<dbReference type="GO" id="GO:0000149">
    <property type="term" value="F:SNARE binding"/>
    <property type="evidence" value="ECO:0007669"/>
    <property type="project" value="TreeGrafter"/>
</dbReference>
<evidence type="ECO:0000313" key="3">
    <source>
        <dbReference type="EMBL" id="EGT52414.1"/>
    </source>
</evidence>
<dbReference type="AlphaFoldDB" id="G0PDT8"/>
<dbReference type="SUPFAM" id="SSF81995">
    <property type="entry name" value="beta-sandwich domain of Sec23/24"/>
    <property type="match status" value="1"/>
</dbReference>
<dbReference type="Gene3D" id="2.60.40.1670">
    <property type="entry name" value="beta-sandwich domain of Sec23/24"/>
    <property type="match status" value="1"/>
</dbReference>
<dbReference type="GO" id="GO:0070971">
    <property type="term" value="C:endoplasmic reticulum exit site"/>
    <property type="evidence" value="ECO:0007669"/>
    <property type="project" value="TreeGrafter"/>
</dbReference>
<dbReference type="PANTHER" id="PTHR13803">
    <property type="entry name" value="SEC24-RELATED PROTEIN"/>
    <property type="match status" value="1"/>
</dbReference>
<dbReference type="GO" id="GO:0008270">
    <property type="term" value="F:zinc ion binding"/>
    <property type="evidence" value="ECO:0007669"/>
    <property type="project" value="InterPro"/>
</dbReference>
<organism evidence="4">
    <name type="scientific">Caenorhabditis brenneri</name>
    <name type="common">Nematode worm</name>
    <dbReference type="NCBI Taxonomy" id="135651"/>
    <lineage>
        <taxon>Eukaryota</taxon>
        <taxon>Metazoa</taxon>
        <taxon>Ecdysozoa</taxon>
        <taxon>Nematoda</taxon>
        <taxon>Chromadorea</taxon>
        <taxon>Rhabditida</taxon>
        <taxon>Rhabditina</taxon>
        <taxon>Rhabditomorpha</taxon>
        <taxon>Rhabditoidea</taxon>
        <taxon>Rhabditidae</taxon>
        <taxon>Peloderinae</taxon>
        <taxon>Caenorhabditis</taxon>
    </lineage>
</organism>
<dbReference type="EMBL" id="GL380291">
    <property type="protein sequence ID" value="EGT52414.1"/>
    <property type="molecule type" value="Genomic_DNA"/>
</dbReference>
<dbReference type="GO" id="GO:0006886">
    <property type="term" value="P:intracellular protein transport"/>
    <property type="evidence" value="ECO:0007669"/>
    <property type="project" value="InterPro"/>
</dbReference>
<protein>
    <submittedName>
        <fullName evidence="3">CBN-SEC-24.1 protein</fullName>
    </submittedName>
</protein>
<reference evidence="4" key="1">
    <citation type="submission" date="2011-07" db="EMBL/GenBank/DDBJ databases">
        <authorList>
            <consortium name="Caenorhabditis brenneri Sequencing and Analysis Consortium"/>
            <person name="Wilson R.K."/>
        </authorList>
    </citation>
    <scope>NUCLEOTIDE SEQUENCE [LARGE SCALE GENOMIC DNA]</scope>
    <source>
        <strain evidence="4">PB2801</strain>
    </source>
</reference>
<dbReference type="OrthoDB" id="49016at2759"/>
<dbReference type="Gene3D" id="2.30.30.380">
    <property type="entry name" value="Zn-finger domain of Sec23/24"/>
    <property type="match status" value="1"/>
</dbReference>
<dbReference type="InterPro" id="IPR006895">
    <property type="entry name" value="Znf_Sec23_Sec24"/>
</dbReference>
<feature type="region of interest" description="Disordered" evidence="1">
    <location>
        <begin position="1"/>
        <end position="33"/>
    </location>
</feature>
<dbReference type="Pfam" id="PF04810">
    <property type="entry name" value="zf-Sec23_Sec24"/>
    <property type="match status" value="1"/>
</dbReference>